<dbReference type="PANTHER" id="PTHR36766:SF30">
    <property type="entry name" value="TIR-NBS TYPE DISEASE RESISTANCE PROTEIN-RELATED"/>
    <property type="match status" value="1"/>
</dbReference>
<dbReference type="SUPFAM" id="SSF52540">
    <property type="entry name" value="P-loop containing nucleoside triphosphate hydrolases"/>
    <property type="match status" value="1"/>
</dbReference>
<dbReference type="EMBL" id="KF900440">
    <property type="protein sequence ID" value="AIE95117.1"/>
    <property type="molecule type" value="Genomic_DNA"/>
</dbReference>
<protein>
    <submittedName>
        <fullName evidence="2">Uncharacterized protein</fullName>
    </submittedName>
</protein>
<proteinExistence type="predicted"/>
<evidence type="ECO:0000256" key="1">
    <source>
        <dbReference type="SAM" id="MobiDB-lite"/>
    </source>
</evidence>
<dbReference type="PANTHER" id="PTHR36766">
    <property type="entry name" value="PLANT BROAD-SPECTRUM MILDEW RESISTANCE PROTEIN RPW8"/>
    <property type="match status" value="1"/>
</dbReference>
<accession>A0A075FZT7</accession>
<evidence type="ECO:0000313" key="2">
    <source>
        <dbReference type="EMBL" id="AIE95117.1"/>
    </source>
</evidence>
<sequence>MIGAIMDLDNKLKNLLTSVTQVCASIQVSLSRKDDGIEYDKGKYLYDNNANHINSWATIITMIRKKLFREIHNHNCIRFGTEGPVWHNDLVQQLANPDGTKWQKYYHRNSVYFNEQKRLLDSVKNIVDEELGDRFASELMDSGEDRNDFLYHFCHTSDRFAVHNLSNINHQDDDIEDIDALEADIINALSRDDLSYLIQRASRAAARGYVISAIIEEEEGNFVEQLNNFEKKLHAAVWNKGNRADDIQRRLENMRWGPLQFVGEEPTRIDPVKTKLSNNSIISLIGLGGVGKTALAHKIMHDCITGEIEDKSEKEILNFDYYLPITSKIDKQGEIDEHGEKVGFSEETSIFTSFRSSEGRIKGSVKRIFQDIIHLLHPNENLEREDLGDLRPRAEKILTDNKILLVIDNFEDIEDEQNDEDVIKERENFENFFSSFGNLRGGSKIIITTRGTGGYASTKHTVPRLTESESYDLFEKKVRERAGAGDIPQDYVIKVKGYQSRISETFSLWQYQRQEGGEATQESGAHPMLVICAAAELDTDCLDLDVDCPEEKCKGKIGNPCTTQEIIEGNEESSRRFVNDQPLEEHHKSRVLLKKSDGSKKATIDRIVELLQRWKEGNDKKDNIIEYCVSQTFGGMPNDQRKLTLCLSTVPIDKKITNQFIVDMWIHFREEQPNLRDANTYLRFMNDREFLSHVSRGEYMWGPGVQDQLLNRWSKEKDQFDIPHYKQLDSEHFAALPQQEMVVEETGNDSTINKEVRTELKKWLAANDPKDVVKVGMTKGTTKPRKSTKQVFDQPRPKEDAKDAGKTNIEIWFRELKEEEPATGTFQGDRTDKEMRDILNLLYGLDSPTENQNLISMIHFNPNSPLAKRHKEDVLELLKKWKECLFNRLVELKCYSGALKFCMQIAKSVELLFGMGGQVIGDIDDSYRLLRGVDRQLIDINDWNDCCATLLLQSAEAINPSNVSTVKELDLSFGTNAVYNQSEIEKIYQKWYEFWKYSGVEESLRGQRSDLLRQQVFWISLRLAATTSSEHELSDEFIDICDNNLVHGQNFGSKRGISIGRVEIYLSQVKKVHKTLAMSTKEVLNAFKFSGLLKRGFYILASFSFDSNRQIMRNISHREDVNIIIKGEYLDINVDEEIVTTIHNIDRDSKTIEVYPVRNEDKTLANISDLAETKWQKFSQDVQRAINQLRVDEKEKYSFNSIFSKLSEMSGHDVQVILSGGKSFKDRQEEVAIRLIEMDNTDDETLKLKYERMRSSLIFYFGELVSIGQEGQWKYQSISGASIIYNRYLLLPENPMEMADMINAFYKIKREGHHVSYSDVHLELKRTVLISDKDESEKNDRIFRFVKERCRRMDFKRDFLDIIPWDNYPDSEEEFIDKFHHALIRHTQRQPNSDNRYMEGIITSYFEEVKESI</sequence>
<feature type="compositionally biased region" description="Basic and acidic residues" evidence="1">
    <location>
        <begin position="795"/>
        <end position="804"/>
    </location>
</feature>
<name>A0A075FZT7_9EURY</name>
<dbReference type="Gene3D" id="3.40.50.300">
    <property type="entry name" value="P-loop containing nucleotide triphosphate hydrolases"/>
    <property type="match status" value="1"/>
</dbReference>
<feature type="region of interest" description="Disordered" evidence="1">
    <location>
        <begin position="775"/>
        <end position="804"/>
    </location>
</feature>
<dbReference type="GO" id="GO:0043531">
    <property type="term" value="F:ADP binding"/>
    <property type="evidence" value="ECO:0007669"/>
    <property type="project" value="InterPro"/>
</dbReference>
<organism evidence="2">
    <name type="scientific">uncultured marine group II/III euryarchaeote AD1000_57_F12</name>
    <dbReference type="NCBI Taxonomy" id="1457788"/>
    <lineage>
        <taxon>Archaea</taxon>
        <taxon>Methanobacteriati</taxon>
        <taxon>Methanobacteriota</taxon>
        <taxon>environmental samples</taxon>
    </lineage>
</organism>
<reference evidence="2" key="1">
    <citation type="journal article" date="2014" name="Genome Biol. Evol.">
        <title>Pangenome evidence for extensive interdomain horizontal transfer affecting lineage core and shell genes in uncultured planktonic thaumarchaeota and euryarchaeota.</title>
        <authorList>
            <person name="Deschamps P."/>
            <person name="Zivanovic Y."/>
            <person name="Moreira D."/>
            <person name="Rodriguez-Valera F."/>
            <person name="Lopez-Garcia P."/>
        </authorList>
    </citation>
    <scope>NUCLEOTIDE SEQUENCE</scope>
</reference>
<dbReference type="InterPro" id="IPR027417">
    <property type="entry name" value="P-loop_NTPase"/>
</dbReference>